<dbReference type="AlphaFoldDB" id="A0A8X8AZW0"/>
<evidence type="ECO:0000256" key="1">
    <source>
        <dbReference type="SAM" id="MobiDB-lite"/>
    </source>
</evidence>
<dbReference type="Proteomes" id="UP000886595">
    <property type="component" value="Unassembled WGS sequence"/>
</dbReference>
<feature type="region of interest" description="Disordered" evidence="1">
    <location>
        <begin position="104"/>
        <end position="123"/>
    </location>
</feature>
<protein>
    <submittedName>
        <fullName evidence="2">Uncharacterized protein</fullName>
    </submittedName>
</protein>
<sequence>MSNQSPATNPTSLRKKSLLASRLSDPRSGLQLSEDRVPAKERLSIQTQRIIRDELGVSPPDLGYLQDANFQHCDDTFQAPALQIITRPSSSNVLLAGRLGPCERSPIRTLNSTEDDSLNEDRQQLRLNKLDKAAEKKKRRYSHSPVDVKNLTISPEPPVESSTNGSITIVGDTSIEISDGAIINLIVAPKRSDRRNYSLCDLVACPVAPGPIEFTLPNVFTKEELDVSQTNSTIAAFQIDKF</sequence>
<keyword evidence="3" id="KW-1185">Reference proteome</keyword>
<feature type="compositionally biased region" description="Polar residues" evidence="1">
    <location>
        <begin position="1"/>
        <end position="11"/>
    </location>
</feature>
<comment type="caution">
    <text evidence="2">The sequence shown here is derived from an EMBL/GenBank/DDBJ whole genome shotgun (WGS) entry which is preliminary data.</text>
</comment>
<evidence type="ECO:0000313" key="3">
    <source>
        <dbReference type="Proteomes" id="UP000886595"/>
    </source>
</evidence>
<evidence type="ECO:0000313" key="2">
    <source>
        <dbReference type="EMBL" id="KAG2315762.1"/>
    </source>
</evidence>
<reference evidence="2 3" key="1">
    <citation type="submission" date="2020-02" db="EMBL/GenBank/DDBJ databases">
        <authorList>
            <person name="Ma Q."/>
            <person name="Huang Y."/>
            <person name="Song X."/>
            <person name="Pei D."/>
        </authorList>
    </citation>
    <scope>NUCLEOTIDE SEQUENCE [LARGE SCALE GENOMIC DNA]</scope>
    <source>
        <strain evidence="2">Sxm20200214</strain>
        <tissue evidence="2">Leaf</tissue>
    </source>
</reference>
<name>A0A8X8AZW0_BRACI</name>
<proteinExistence type="predicted"/>
<organism evidence="2 3">
    <name type="scientific">Brassica carinata</name>
    <name type="common">Ethiopian mustard</name>
    <name type="synonym">Abyssinian cabbage</name>
    <dbReference type="NCBI Taxonomy" id="52824"/>
    <lineage>
        <taxon>Eukaryota</taxon>
        <taxon>Viridiplantae</taxon>
        <taxon>Streptophyta</taxon>
        <taxon>Embryophyta</taxon>
        <taxon>Tracheophyta</taxon>
        <taxon>Spermatophyta</taxon>
        <taxon>Magnoliopsida</taxon>
        <taxon>eudicotyledons</taxon>
        <taxon>Gunneridae</taxon>
        <taxon>Pentapetalae</taxon>
        <taxon>rosids</taxon>
        <taxon>malvids</taxon>
        <taxon>Brassicales</taxon>
        <taxon>Brassicaceae</taxon>
        <taxon>Brassiceae</taxon>
        <taxon>Brassica</taxon>
    </lineage>
</organism>
<gene>
    <name evidence="2" type="ORF">Bca52824_018884</name>
</gene>
<dbReference type="OrthoDB" id="6409159at2759"/>
<feature type="region of interest" description="Disordered" evidence="1">
    <location>
        <begin position="1"/>
        <end position="36"/>
    </location>
</feature>
<dbReference type="EMBL" id="JAAMPC010000004">
    <property type="protein sequence ID" value="KAG2315762.1"/>
    <property type="molecule type" value="Genomic_DNA"/>
</dbReference>
<accession>A0A8X8AZW0</accession>